<organism evidence="2 3">
    <name type="scientific">Brucella pseudogrignonensis</name>
    <dbReference type="NCBI Taxonomy" id="419475"/>
    <lineage>
        <taxon>Bacteria</taxon>
        <taxon>Pseudomonadati</taxon>
        <taxon>Pseudomonadota</taxon>
        <taxon>Alphaproteobacteria</taxon>
        <taxon>Hyphomicrobiales</taxon>
        <taxon>Brucellaceae</taxon>
        <taxon>Brucella/Ochrobactrum group</taxon>
        <taxon>Brucella</taxon>
    </lineage>
</organism>
<geneLocation type="plasmid" evidence="2">
    <name>p2</name>
</geneLocation>
<comment type="caution">
    <text evidence="2">The sequence shown here is derived from an EMBL/GenBank/DDBJ whole genome shotgun (WGS) entry which is preliminary data.</text>
</comment>
<reference evidence="2 3" key="1">
    <citation type="submission" date="2018-11" db="EMBL/GenBank/DDBJ databases">
        <title>Genome sequencing and analysis.</title>
        <authorList>
            <person name="Huang Y.-T."/>
        </authorList>
    </citation>
    <scope>NUCLEOTIDE SEQUENCE [LARGE SCALE GENOMIC DNA]</scope>
    <source>
        <strain evidence="2 3">SHIN</strain>
        <plasmid evidence="2">p2</plasmid>
    </source>
</reference>
<evidence type="ECO:0000313" key="3">
    <source>
        <dbReference type="Proteomes" id="UP000526233"/>
    </source>
</evidence>
<dbReference type="InterPro" id="IPR009000">
    <property type="entry name" value="Transl_B-barrel_sf"/>
</dbReference>
<gene>
    <name evidence="2" type="ORF">EHE22_27020</name>
</gene>
<dbReference type="SUPFAM" id="SSF50447">
    <property type="entry name" value="Translation proteins"/>
    <property type="match status" value="1"/>
</dbReference>
<protein>
    <recommendedName>
        <fullName evidence="4">Alanyl-tRNA synthetase</fullName>
    </recommendedName>
</protein>
<sequence>MAMPTELLFRDNAYLTETPATIVAINERGGIELDRTVFYATGGGQPGDAGCSPRITNTASDGSRNLPCSIRSSSHRARDGGK</sequence>
<dbReference type="Gene3D" id="2.40.30.130">
    <property type="match status" value="1"/>
</dbReference>
<evidence type="ECO:0000313" key="2">
    <source>
        <dbReference type="EMBL" id="NNV24002.1"/>
    </source>
</evidence>
<evidence type="ECO:0008006" key="4">
    <source>
        <dbReference type="Google" id="ProtNLM"/>
    </source>
</evidence>
<name>A0A7Y3TE87_9HYPH</name>
<evidence type="ECO:0000256" key="1">
    <source>
        <dbReference type="SAM" id="MobiDB-lite"/>
    </source>
</evidence>
<dbReference type="AlphaFoldDB" id="A0A7Y3TE87"/>
<keyword evidence="2" id="KW-0614">Plasmid</keyword>
<dbReference type="Proteomes" id="UP000526233">
    <property type="component" value="Unassembled WGS sequence"/>
</dbReference>
<feature type="region of interest" description="Disordered" evidence="1">
    <location>
        <begin position="57"/>
        <end position="82"/>
    </location>
</feature>
<dbReference type="EMBL" id="PKQI01000009">
    <property type="protein sequence ID" value="NNV24002.1"/>
    <property type="molecule type" value="Genomic_DNA"/>
</dbReference>
<accession>A0A7Y3TE87</accession>
<proteinExistence type="predicted"/>